<proteinExistence type="inferred from homology"/>
<feature type="domain" description="Peptidase M43 pregnancy-associated plasma-A" evidence="10">
    <location>
        <begin position="199"/>
        <end position="282"/>
    </location>
</feature>
<dbReference type="OrthoDB" id="536211at2759"/>
<dbReference type="SUPFAM" id="SSF55486">
    <property type="entry name" value="Metalloproteases ('zincins'), catalytic domain"/>
    <property type="match status" value="1"/>
</dbReference>
<feature type="chain" id="PRO_5002727161" evidence="9">
    <location>
        <begin position="21"/>
        <end position="290"/>
    </location>
</feature>
<keyword evidence="2" id="KW-0645">Protease</keyword>
<dbReference type="InterPro" id="IPR008754">
    <property type="entry name" value="Peptidase_M43"/>
</dbReference>
<keyword evidence="6" id="KW-0862">Zinc</keyword>
<dbReference type="GeneID" id="6008229"/>
<dbReference type="HOGENOM" id="CLU_048726_1_0_1"/>
<dbReference type="RefSeq" id="XP_001831754.2">
    <property type="nucleotide sequence ID" value="XM_001831702.2"/>
</dbReference>
<keyword evidence="7 11" id="KW-0482">Metalloprotease</keyword>
<comment type="similarity">
    <text evidence="1">Belongs to the peptidase M43B family.</text>
</comment>
<dbReference type="PANTHER" id="PTHR47466">
    <property type="match status" value="1"/>
</dbReference>
<sequence>MRIIDIASLLLVGLASLVEAQRLPRRSCGAPDKSPDELSQAEDNFRQNAPIGAAFGDSAPGILTEYTPQVIDVHWHVIRAGEKEDEGNIPDSQLDSQLDVLNKAYAPAALSFRLANVTRTTNADWFRGAGPNNIQQADMKAALGVRRPDALNVYSVATTGLLGYATFPGDYERKPEDDGIVILYSSVPGGVFAPFNLGHTATHEIGHWVGLYHTFQGGCPPPGDYVDDTPPESSPTYGCPASRDSCVDSEGVDSIHNYMNYADDVCMNNFTQGQIDRLRAQIATYRGIPL</sequence>
<accession>A8NAA2</accession>
<dbReference type="Pfam" id="PF05572">
    <property type="entry name" value="Peptidase_M43"/>
    <property type="match status" value="1"/>
</dbReference>
<evidence type="ECO:0000256" key="8">
    <source>
        <dbReference type="ARBA" id="ARBA00023157"/>
    </source>
</evidence>
<dbReference type="eggNOG" id="ENOG502QQ7Z">
    <property type="taxonomic scope" value="Eukaryota"/>
</dbReference>
<dbReference type="CDD" id="cd04275">
    <property type="entry name" value="ZnMc_pappalysin_like"/>
    <property type="match status" value="1"/>
</dbReference>
<evidence type="ECO:0000256" key="6">
    <source>
        <dbReference type="ARBA" id="ARBA00022833"/>
    </source>
</evidence>
<dbReference type="OMA" id="FERADDC"/>
<keyword evidence="4 9" id="KW-0732">Signal</keyword>
<evidence type="ECO:0000256" key="5">
    <source>
        <dbReference type="ARBA" id="ARBA00022801"/>
    </source>
</evidence>
<organism evidence="11 12">
    <name type="scientific">Coprinopsis cinerea (strain Okayama-7 / 130 / ATCC MYA-4618 / FGSC 9003)</name>
    <name type="common">Inky cap fungus</name>
    <name type="synonym">Hormographiella aspergillata</name>
    <dbReference type="NCBI Taxonomy" id="240176"/>
    <lineage>
        <taxon>Eukaryota</taxon>
        <taxon>Fungi</taxon>
        <taxon>Dikarya</taxon>
        <taxon>Basidiomycota</taxon>
        <taxon>Agaricomycotina</taxon>
        <taxon>Agaricomycetes</taxon>
        <taxon>Agaricomycetidae</taxon>
        <taxon>Agaricales</taxon>
        <taxon>Agaricineae</taxon>
        <taxon>Psathyrellaceae</taxon>
        <taxon>Coprinopsis</taxon>
    </lineage>
</organism>
<dbReference type="MEROPS" id="M43.008"/>
<dbReference type="AlphaFoldDB" id="A8NAA2"/>
<dbReference type="KEGG" id="cci:CC1G_08358"/>
<evidence type="ECO:0000256" key="3">
    <source>
        <dbReference type="ARBA" id="ARBA00022723"/>
    </source>
</evidence>
<dbReference type="Proteomes" id="UP000001861">
    <property type="component" value="Unassembled WGS sequence"/>
</dbReference>
<dbReference type="GO" id="GO:0046872">
    <property type="term" value="F:metal ion binding"/>
    <property type="evidence" value="ECO:0007669"/>
    <property type="project" value="UniProtKB-KW"/>
</dbReference>
<evidence type="ECO:0000313" key="12">
    <source>
        <dbReference type="Proteomes" id="UP000001861"/>
    </source>
</evidence>
<gene>
    <name evidence="11" type="ORF">CC1G_08358</name>
</gene>
<evidence type="ECO:0000313" key="11">
    <source>
        <dbReference type="EMBL" id="EAU90085.2"/>
    </source>
</evidence>
<evidence type="ECO:0000259" key="10">
    <source>
        <dbReference type="Pfam" id="PF05572"/>
    </source>
</evidence>
<reference evidence="11 12" key="1">
    <citation type="journal article" date="2010" name="Proc. Natl. Acad. Sci. U.S.A.">
        <title>Insights into evolution of multicellular fungi from the assembled chromosomes of the mushroom Coprinopsis cinerea (Coprinus cinereus).</title>
        <authorList>
            <person name="Stajich J.E."/>
            <person name="Wilke S.K."/>
            <person name="Ahren D."/>
            <person name="Au C.H."/>
            <person name="Birren B.W."/>
            <person name="Borodovsky M."/>
            <person name="Burns C."/>
            <person name="Canback B."/>
            <person name="Casselton L.A."/>
            <person name="Cheng C.K."/>
            <person name="Deng J."/>
            <person name="Dietrich F.S."/>
            <person name="Fargo D.C."/>
            <person name="Farman M.L."/>
            <person name="Gathman A.C."/>
            <person name="Goldberg J."/>
            <person name="Guigo R."/>
            <person name="Hoegger P.J."/>
            <person name="Hooker J.B."/>
            <person name="Huggins A."/>
            <person name="James T.Y."/>
            <person name="Kamada T."/>
            <person name="Kilaru S."/>
            <person name="Kodira C."/>
            <person name="Kues U."/>
            <person name="Kupfer D."/>
            <person name="Kwan H.S."/>
            <person name="Lomsadze A."/>
            <person name="Li W."/>
            <person name="Lilly W.W."/>
            <person name="Ma L.J."/>
            <person name="Mackey A.J."/>
            <person name="Manning G."/>
            <person name="Martin F."/>
            <person name="Muraguchi H."/>
            <person name="Natvig D.O."/>
            <person name="Palmerini H."/>
            <person name="Ramesh M.A."/>
            <person name="Rehmeyer C.J."/>
            <person name="Roe B.A."/>
            <person name="Shenoy N."/>
            <person name="Stanke M."/>
            <person name="Ter-Hovhannisyan V."/>
            <person name="Tunlid A."/>
            <person name="Velagapudi R."/>
            <person name="Vision T.J."/>
            <person name="Zeng Q."/>
            <person name="Zolan M.E."/>
            <person name="Pukkila P.J."/>
        </authorList>
    </citation>
    <scope>NUCLEOTIDE SEQUENCE [LARGE SCALE GENOMIC DNA]</scope>
    <source>
        <strain evidence="12">Okayama-7 / 130 / ATCC MYA-4618 / FGSC 9003</strain>
    </source>
</reference>
<comment type="caution">
    <text evidence="11">The sequence shown here is derived from an EMBL/GenBank/DDBJ whole genome shotgun (WGS) entry which is preliminary data.</text>
</comment>
<evidence type="ECO:0000256" key="1">
    <source>
        <dbReference type="ARBA" id="ARBA00008721"/>
    </source>
</evidence>
<dbReference type="GO" id="GO:0008237">
    <property type="term" value="F:metallopeptidase activity"/>
    <property type="evidence" value="ECO:0007669"/>
    <property type="project" value="UniProtKB-KW"/>
</dbReference>
<name>A8NAA2_COPC7</name>
<evidence type="ECO:0000256" key="2">
    <source>
        <dbReference type="ARBA" id="ARBA00022670"/>
    </source>
</evidence>
<dbReference type="VEuPathDB" id="FungiDB:CC1G_08358"/>
<dbReference type="InterPro" id="IPR024079">
    <property type="entry name" value="MetalloPept_cat_dom_sf"/>
</dbReference>
<feature type="signal peptide" evidence="9">
    <location>
        <begin position="1"/>
        <end position="20"/>
    </location>
</feature>
<keyword evidence="3" id="KW-0479">Metal-binding</keyword>
<dbReference type="PANTHER" id="PTHR47466:SF1">
    <property type="entry name" value="METALLOPROTEASE MEP1 (AFU_ORTHOLOGUE AFUA_1G07730)-RELATED"/>
    <property type="match status" value="1"/>
</dbReference>
<protein>
    <submittedName>
        <fullName evidence="11">Metalloprotease</fullName>
    </submittedName>
</protein>
<dbReference type="GO" id="GO:0006508">
    <property type="term" value="P:proteolysis"/>
    <property type="evidence" value="ECO:0007669"/>
    <property type="project" value="UniProtKB-KW"/>
</dbReference>
<evidence type="ECO:0000256" key="7">
    <source>
        <dbReference type="ARBA" id="ARBA00023049"/>
    </source>
</evidence>
<dbReference type="InParanoid" id="A8NAA2"/>
<keyword evidence="12" id="KW-1185">Reference proteome</keyword>
<dbReference type="EMBL" id="AACS02000007">
    <property type="protein sequence ID" value="EAU90085.2"/>
    <property type="molecule type" value="Genomic_DNA"/>
</dbReference>
<dbReference type="Gene3D" id="3.40.390.10">
    <property type="entry name" value="Collagenase (Catalytic Domain)"/>
    <property type="match status" value="1"/>
</dbReference>
<evidence type="ECO:0000256" key="4">
    <source>
        <dbReference type="ARBA" id="ARBA00022729"/>
    </source>
</evidence>
<keyword evidence="5" id="KW-0378">Hydrolase</keyword>
<keyword evidence="8" id="KW-1015">Disulfide bond</keyword>
<evidence type="ECO:0000256" key="9">
    <source>
        <dbReference type="SAM" id="SignalP"/>
    </source>
</evidence>